<gene>
    <name evidence="3" type="ORF">GR257_21720</name>
</gene>
<comment type="caution">
    <text evidence="3">The sequence shown here is derived from an EMBL/GenBank/DDBJ whole genome shotgun (WGS) entry which is preliminary data.</text>
</comment>
<organism evidence="3 4">
    <name type="scientific">Rhizobium leguminosarum</name>
    <dbReference type="NCBI Taxonomy" id="384"/>
    <lineage>
        <taxon>Bacteria</taxon>
        <taxon>Pseudomonadati</taxon>
        <taxon>Pseudomonadota</taxon>
        <taxon>Alphaproteobacteria</taxon>
        <taxon>Hyphomicrobiales</taxon>
        <taxon>Rhizobiaceae</taxon>
        <taxon>Rhizobium/Agrobacterium group</taxon>
        <taxon>Rhizobium</taxon>
    </lineage>
</organism>
<dbReference type="InterPro" id="IPR002104">
    <property type="entry name" value="Integrase_catalytic"/>
</dbReference>
<dbReference type="GO" id="GO:0003677">
    <property type="term" value="F:DNA binding"/>
    <property type="evidence" value="ECO:0007669"/>
    <property type="project" value="InterPro"/>
</dbReference>
<dbReference type="Proteomes" id="UP000471705">
    <property type="component" value="Unassembled WGS sequence"/>
</dbReference>
<reference evidence="3 4" key="1">
    <citation type="submission" date="2019-12" db="EMBL/GenBank/DDBJ databases">
        <title>Rhizobium genotypes associated with high levels of biological nitrogen fixation by grain legumes in a temperate-maritime cropping system.</title>
        <authorList>
            <person name="Maluk M."/>
            <person name="Francesc Ferrando Molina F."/>
            <person name="Lopez Del Egido L."/>
            <person name="Lafos M."/>
            <person name="Langarica-Fuentes A."/>
            <person name="Gebre Yohannes G."/>
            <person name="Young M.W."/>
            <person name="Martin P."/>
            <person name="Gantlett R."/>
            <person name="Kenicer G."/>
            <person name="Hawes C."/>
            <person name="Begg G.S."/>
            <person name="Quilliam R.S."/>
            <person name="Squire G.R."/>
            <person name="Poole P.S."/>
            <person name="Young P.W."/>
            <person name="Iannetta P.M."/>
            <person name="James E.K."/>
        </authorList>
    </citation>
    <scope>NUCLEOTIDE SEQUENCE [LARGE SCALE GENOMIC DNA]</scope>
    <source>
        <strain evidence="3 4">JHI54</strain>
    </source>
</reference>
<feature type="domain" description="Tyr recombinase" evidence="2">
    <location>
        <begin position="761"/>
        <end position="805"/>
    </location>
</feature>
<name>A0A7K3VMR4_RHILE</name>
<evidence type="ECO:0000313" key="3">
    <source>
        <dbReference type="EMBL" id="NEK17451.1"/>
    </source>
</evidence>
<dbReference type="InterPro" id="IPR013762">
    <property type="entry name" value="Integrase-like_cat_sf"/>
</dbReference>
<keyword evidence="1" id="KW-0233">DNA recombination</keyword>
<evidence type="ECO:0000313" key="4">
    <source>
        <dbReference type="Proteomes" id="UP000471705"/>
    </source>
</evidence>
<dbReference type="EMBL" id="WUFV01000013">
    <property type="protein sequence ID" value="NEK17451.1"/>
    <property type="molecule type" value="Genomic_DNA"/>
</dbReference>
<dbReference type="CDD" id="cd00397">
    <property type="entry name" value="DNA_BRE_C"/>
    <property type="match status" value="1"/>
</dbReference>
<dbReference type="AlphaFoldDB" id="A0A7K3VMR4"/>
<dbReference type="Gene3D" id="1.10.443.10">
    <property type="entry name" value="Intergrase catalytic core"/>
    <property type="match status" value="1"/>
</dbReference>
<evidence type="ECO:0000256" key="1">
    <source>
        <dbReference type="ARBA" id="ARBA00023172"/>
    </source>
</evidence>
<dbReference type="InterPro" id="IPR011010">
    <property type="entry name" value="DNA_brk_join_enz"/>
</dbReference>
<dbReference type="SUPFAM" id="SSF56349">
    <property type="entry name" value="DNA breaking-rejoining enzymes"/>
    <property type="match status" value="1"/>
</dbReference>
<proteinExistence type="predicted"/>
<accession>A0A7K3VMR4</accession>
<dbReference type="Pfam" id="PF00589">
    <property type="entry name" value="Phage_integrase"/>
    <property type="match status" value="1"/>
</dbReference>
<evidence type="ECO:0000259" key="2">
    <source>
        <dbReference type="Pfam" id="PF00589"/>
    </source>
</evidence>
<protein>
    <submittedName>
        <fullName evidence="3">Tyrosine-type recombinase/integrase</fullName>
    </submittedName>
</protein>
<sequence length="1128" mass="127547">MRPLDSRRSAMQLEALNERNVRYSRDDGGSIVNTGDDFVLVSEPSTEELSALFDEFERDLKSRILELMCMPYSEVIQNFGQLDLKAAIPSREDIPFGTLTRRGSKLVNLTKGCVVRGLVRIGELSEYRPNGLPRTRFPNGAGNGADYLMNLSSGRQAEMLKSLIERDDIDDYFNFTQTCRGGLETLSGRIKSLQNGRGDDFLGDLARTIHRSMEGIFAKGDDQSSAKGSGYTYADMWFGIFLAAKGIWLFPMSVFSSVRTTLVPNRLLPLVAWLSVPSEMKDIADAVLRFSTEDKTHIKFVLNAFVTVSLTSDMWSSRRFCAHPMLQLKEWIVSRPSSAHRSVAINELYKLIAKHLSVNLSLRTDAPVFLRARRINAREGDFSWTRHPSKKTLEPIEKLIGRPVTDVPAAVTRWADLLRENLPLFAVKDPRRIVYLLTPWLAYLMTLPESEIPIDLRYVDYHRHGVPFAAFLSSNYDDTARRADLISLSKMEFLWDRIATRENFIGASVNPFSVPMDKGTPIHVDASGREAMMPQVAAFLSEFNHRDNFAYARSRSDAWKRQLNFQTGHYDTVFWGLEARCIDLCLNYGIRLIDARWLESGEGDEYYVDLETLEPVDNSLSSASRGRQQGPIRKFWYQGETPHWALGLYRMHDKSGLPKFLPHMEKRIATWIRELADLQTSYNPVVEPVAFIDPTRRHAAAAKDKILHGYPLMRDPDDVLLFSAVSEYKVRSYWADLCRDAQEALNRHLGYDHPLFIDGKIRFQIHDLRVTNATELAELGFSLRDIADYLGHVSETTARRYVAKKLERVHRAKEEANQVRTRSLTEAPKPVLLEAVEHPYVPAHIHDYVGLDVGKKLLSSGRMHALSKFDHGLCPGADCSKGGPLKGGKPTPTWRPRACGACRFRMTGPRFKDGIAANINRLSWEIFQSIRREKEFNQRLDECGPKDEGRRTLSNTAKAEAAHRANLLWELGAEYKTHQGILMMIKELQAQGVAQENLLVPSSSEFNAAETSFAFVEGTEFELLWEIVGRPHVLHPTTLDVPHDMRVAWKEMNRFMMRAAGLADVAIKIPAKQEDAVIREFAGAVIENLDTPEIAKLMQGKYEAASFPNLGRAINELAAKVLLLGAGQ</sequence>
<dbReference type="GO" id="GO:0006310">
    <property type="term" value="P:DNA recombination"/>
    <property type="evidence" value="ECO:0007669"/>
    <property type="project" value="UniProtKB-KW"/>
</dbReference>
<dbReference type="GO" id="GO:0015074">
    <property type="term" value="P:DNA integration"/>
    <property type="evidence" value="ECO:0007669"/>
    <property type="project" value="InterPro"/>
</dbReference>